<keyword evidence="5 8" id="KW-0547">Nucleotide-binding</keyword>
<feature type="binding site" evidence="8">
    <location>
        <begin position="252"/>
        <end position="259"/>
    </location>
    <ligand>
        <name>GTP</name>
        <dbReference type="ChEBI" id="CHEBI:37565"/>
        <label>2</label>
    </ligand>
</feature>
<dbReference type="CDD" id="cd01894">
    <property type="entry name" value="EngA1"/>
    <property type="match status" value="1"/>
</dbReference>
<evidence type="ECO:0000256" key="11">
    <source>
        <dbReference type="SAM" id="MobiDB-lite"/>
    </source>
</evidence>
<feature type="compositionally biased region" description="Basic and acidic residues" evidence="11">
    <location>
        <begin position="28"/>
        <end position="45"/>
    </location>
</feature>
<reference evidence="13 14" key="1">
    <citation type="journal article" date="2010" name="ISME J.">
        <title>Fine-scale evolution: genomic, phenotypic and ecological differentiation in two coexisting Salinibacter ruber strains.</title>
        <authorList>
            <person name="Pena A."/>
            <person name="Teeling H."/>
            <person name="Huerta-Cepas J."/>
            <person name="Santos F."/>
            <person name="Yarza P."/>
            <person name="Brito-Echeverria J."/>
            <person name="Lucio M."/>
            <person name="Schmitt-Kopplin P."/>
            <person name="Meseguer I."/>
            <person name="Schenowitz C."/>
            <person name="Dossat C."/>
            <person name="Barbe V."/>
            <person name="Dopazo J."/>
            <person name="Rossello-Mora R."/>
            <person name="Schuler M."/>
            <person name="Glockner F.O."/>
            <person name="Amann R."/>
            <person name="Gabaldon T."/>
            <person name="Anton J."/>
        </authorList>
    </citation>
    <scope>NUCLEOTIDE SEQUENCE [LARGE SCALE GENOMIC DNA]</scope>
    <source>
        <strain evidence="13 14">M8</strain>
    </source>
</reference>
<dbReference type="AlphaFoldDB" id="D5H5N4"/>
<feature type="binding site" evidence="8">
    <location>
        <begin position="127"/>
        <end position="131"/>
    </location>
    <ligand>
        <name>GTP</name>
        <dbReference type="ChEBI" id="CHEBI:37565"/>
        <label>1</label>
    </ligand>
</feature>
<feature type="domain" description="EngA-type G" evidence="12">
    <location>
        <begin position="246"/>
        <end position="420"/>
    </location>
</feature>
<dbReference type="Pfam" id="PF01926">
    <property type="entry name" value="MMR_HSR1"/>
    <property type="match status" value="2"/>
</dbReference>
<dbReference type="PANTHER" id="PTHR43834:SF6">
    <property type="entry name" value="GTPASE DER"/>
    <property type="match status" value="1"/>
</dbReference>
<evidence type="ECO:0000256" key="6">
    <source>
        <dbReference type="ARBA" id="ARBA00023134"/>
    </source>
</evidence>
<dbReference type="InterPro" id="IPR031166">
    <property type="entry name" value="G_ENGA"/>
</dbReference>
<dbReference type="InterPro" id="IPR032859">
    <property type="entry name" value="KH_dom-like"/>
</dbReference>
<dbReference type="Gene3D" id="3.40.50.300">
    <property type="entry name" value="P-loop containing nucleotide triphosphate hydrolases"/>
    <property type="match status" value="2"/>
</dbReference>
<dbReference type="FunFam" id="3.40.50.300:FF:000057">
    <property type="entry name" value="GTPase Der"/>
    <property type="match status" value="1"/>
</dbReference>
<gene>
    <name evidence="8" type="primary">der</name>
    <name evidence="13" type="ordered locus">SRM_00418</name>
</gene>
<dbReference type="PATRIC" id="fig|761659.10.peg.478"/>
<keyword evidence="4 10" id="KW-0677">Repeat</keyword>
<evidence type="ECO:0000256" key="7">
    <source>
        <dbReference type="ARBA" id="ARBA00032345"/>
    </source>
</evidence>
<feature type="binding site" evidence="8">
    <location>
        <begin position="190"/>
        <end position="193"/>
    </location>
    <ligand>
        <name>GTP</name>
        <dbReference type="ChEBI" id="CHEBI:37565"/>
        <label>1</label>
    </ligand>
</feature>
<dbReference type="NCBIfam" id="TIGR00231">
    <property type="entry name" value="small_GTP"/>
    <property type="match status" value="2"/>
</dbReference>
<dbReference type="InterPro" id="IPR016484">
    <property type="entry name" value="GTPase_Der"/>
</dbReference>
<dbReference type="GO" id="GO:0042254">
    <property type="term" value="P:ribosome biogenesis"/>
    <property type="evidence" value="ECO:0007669"/>
    <property type="project" value="UniProtKB-KW"/>
</dbReference>
<dbReference type="Pfam" id="PF14714">
    <property type="entry name" value="KH_dom-like"/>
    <property type="match status" value="1"/>
</dbReference>
<dbReference type="PIRSF" id="PIRSF006485">
    <property type="entry name" value="GTP-binding_EngA"/>
    <property type="match status" value="1"/>
</dbReference>
<dbReference type="InterPro" id="IPR027417">
    <property type="entry name" value="P-loop_NTPase"/>
</dbReference>
<dbReference type="InterPro" id="IPR005225">
    <property type="entry name" value="Small_GTP-bd"/>
</dbReference>
<feature type="domain" description="EngA-type G" evidence="12">
    <location>
        <begin position="74"/>
        <end position="238"/>
    </location>
</feature>
<accession>D5H5N4</accession>
<evidence type="ECO:0000256" key="9">
    <source>
        <dbReference type="PROSITE-ProRule" id="PRU01049"/>
    </source>
</evidence>
<feature type="binding site" evidence="8">
    <location>
        <begin position="299"/>
        <end position="303"/>
    </location>
    <ligand>
        <name>GTP</name>
        <dbReference type="ChEBI" id="CHEBI:37565"/>
        <label>2</label>
    </ligand>
</feature>
<dbReference type="HAMAP" id="MF_00195">
    <property type="entry name" value="GTPase_Der"/>
    <property type="match status" value="1"/>
</dbReference>
<comment type="function">
    <text evidence="8 10">GTPase that plays an essential role in the late steps of ribosome biogenesis.</text>
</comment>
<keyword evidence="3 8" id="KW-0690">Ribosome biogenesis</keyword>
<dbReference type="InterPro" id="IPR006073">
    <property type="entry name" value="GTP-bd"/>
</dbReference>
<evidence type="ECO:0000313" key="14">
    <source>
        <dbReference type="Proteomes" id="UP000000933"/>
    </source>
</evidence>
<sequence length="505" mass="55839">MWSRYHLEQARSSLLGGAGHHRGAPVVYDRRTPERTPPEDDHREQNAPLPHALPPVVSPLPPLLPSSQFPLPAVLVAIVGRPNVGKSTLFNRLTGSRQAIVEDTPGVTRDRVYGEAEWKGHTIPLVDTGGYVPRSDDPYERAIREQAEIALEDADVILFVVDVTTGITEMDKEIATVLRPTETPVMVVANKADNEEREWDASEFYQLGLGEVYPVSSTNKRGVDDMMAALVEELPGTEDEADEDRVQVSLVGKPNAGKSSLVNATLGFDRAIVTERPGTTRDTVQSVVQYEGRDLMLVDTAGMQKRSKADGVEFYATVRSERAIRAGDVCVLVLDATEELHKQDLSVLSEVNEHKKGMVVAVNKWDLVPKDDGTMDQYTKYLRQYLGTLDHVPIVYVSAVTKQRVYELLDKALEVAEARATRVQTSALNDVVQAALDEKHPPTTSSGAFVNITYATQVRTAPPVFVFFANHPEGIRTDYKRYLEGKLRDALGFEGVPLTLVFKEK</sequence>
<dbReference type="FunFam" id="3.30.300.20:FF:000004">
    <property type="entry name" value="GTPase Der"/>
    <property type="match status" value="1"/>
</dbReference>
<dbReference type="GO" id="GO:0043022">
    <property type="term" value="F:ribosome binding"/>
    <property type="evidence" value="ECO:0007669"/>
    <property type="project" value="TreeGrafter"/>
</dbReference>
<evidence type="ECO:0000256" key="2">
    <source>
        <dbReference type="ARBA" id="ARBA00020953"/>
    </source>
</evidence>
<dbReference type="GO" id="GO:0005525">
    <property type="term" value="F:GTP binding"/>
    <property type="evidence" value="ECO:0007669"/>
    <property type="project" value="UniProtKB-UniRule"/>
</dbReference>
<protein>
    <recommendedName>
        <fullName evidence="2 8">GTPase Der</fullName>
    </recommendedName>
    <alternativeName>
        <fullName evidence="7 8">GTP-binding protein EngA</fullName>
    </alternativeName>
</protein>
<dbReference type="SUPFAM" id="SSF52540">
    <property type="entry name" value="P-loop containing nucleoside triphosphate hydrolases"/>
    <property type="match status" value="2"/>
</dbReference>
<evidence type="ECO:0000256" key="4">
    <source>
        <dbReference type="ARBA" id="ARBA00022737"/>
    </source>
</evidence>
<keyword evidence="6 8" id="KW-0342">GTP-binding</keyword>
<dbReference type="InterPro" id="IPR015946">
    <property type="entry name" value="KH_dom-like_a/b"/>
</dbReference>
<dbReference type="PROSITE" id="PS51712">
    <property type="entry name" value="G_ENGA"/>
    <property type="match status" value="2"/>
</dbReference>
<comment type="similarity">
    <text evidence="1 8 9 10">Belongs to the TRAFAC class TrmE-Era-EngA-EngB-Septin-like GTPase superfamily. EngA (Der) GTPase family.</text>
</comment>
<evidence type="ECO:0000259" key="12">
    <source>
        <dbReference type="PROSITE" id="PS51712"/>
    </source>
</evidence>
<organism evidence="13 14">
    <name type="scientific">Salinibacter ruber (strain M8)</name>
    <dbReference type="NCBI Taxonomy" id="761659"/>
    <lineage>
        <taxon>Bacteria</taxon>
        <taxon>Pseudomonadati</taxon>
        <taxon>Rhodothermota</taxon>
        <taxon>Rhodothermia</taxon>
        <taxon>Rhodothermales</taxon>
        <taxon>Salinibacteraceae</taxon>
        <taxon>Salinibacter</taxon>
    </lineage>
</organism>
<evidence type="ECO:0000313" key="13">
    <source>
        <dbReference type="EMBL" id="CBH23339.1"/>
    </source>
</evidence>
<dbReference type="CDD" id="cd01895">
    <property type="entry name" value="EngA2"/>
    <property type="match status" value="1"/>
</dbReference>
<dbReference type="HOGENOM" id="CLU_016077_6_2_10"/>
<comment type="subunit">
    <text evidence="8">Associates with the 50S ribosomal subunit.</text>
</comment>
<dbReference type="PRINTS" id="PR00326">
    <property type="entry name" value="GTP1OBG"/>
</dbReference>
<feature type="binding site" evidence="8">
    <location>
        <begin position="363"/>
        <end position="366"/>
    </location>
    <ligand>
        <name>GTP</name>
        <dbReference type="ChEBI" id="CHEBI:37565"/>
        <label>2</label>
    </ligand>
</feature>
<evidence type="ECO:0000256" key="8">
    <source>
        <dbReference type="HAMAP-Rule" id="MF_00195"/>
    </source>
</evidence>
<dbReference type="NCBIfam" id="TIGR03594">
    <property type="entry name" value="GTPase_EngA"/>
    <property type="match status" value="1"/>
</dbReference>
<reference evidence="14" key="2">
    <citation type="submission" date="2010-04" db="EMBL/GenBank/DDBJ databases">
        <title>Genome sequence of Salinibacter ruber M8.</title>
        <authorList>
            <consortium name="Genoscope"/>
        </authorList>
    </citation>
    <scope>NUCLEOTIDE SEQUENCE [LARGE SCALE GENOMIC DNA]</scope>
    <source>
        <strain evidence="14">M8</strain>
    </source>
</reference>
<dbReference type="EMBL" id="FP565814">
    <property type="protein sequence ID" value="CBH23339.1"/>
    <property type="molecule type" value="Genomic_DNA"/>
</dbReference>
<dbReference type="Gene3D" id="3.30.300.20">
    <property type="match status" value="1"/>
</dbReference>
<dbReference type="FunFam" id="3.40.50.300:FF:000040">
    <property type="entry name" value="GTPase Der"/>
    <property type="match status" value="1"/>
</dbReference>
<evidence type="ECO:0000256" key="3">
    <source>
        <dbReference type="ARBA" id="ARBA00022517"/>
    </source>
</evidence>
<evidence type="ECO:0000256" key="10">
    <source>
        <dbReference type="RuleBase" id="RU004481"/>
    </source>
</evidence>
<dbReference type="Proteomes" id="UP000000933">
    <property type="component" value="Chromosome"/>
</dbReference>
<evidence type="ECO:0000256" key="5">
    <source>
        <dbReference type="ARBA" id="ARBA00022741"/>
    </source>
</evidence>
<name>D5H5N4_SALRM</name>
<feature type="region of interest" description="Disordered" evidence="11">
    <location>
        <begin position="15"/>
        <end position="54"/>
    </location>
</feature>
<dbReference type="KEGG" id="srm:SRM_00418"/>
<feature type="binding site" evidence="8">
    <location>
        <begin position="80"/>
        <end position="87"/>
    </location>
    <ligand>
        <name>GTP</name>
        <dbReference type="ChEBI" id="CHEBI:37565"/>
        <label>1</label>
    </ligand>
</feature>
<proteinExistence type="inferred from homology"/>
<evidence type="ECO:0000256" key="1">
    <source>
        <dbReference type="ARBA" id="ARBA00008279"/>
    </source>
</evidence>
<dbReference type="PANTHER" id="PTHR43834">
    <property type="entry name" value="GTPASE DER"/>
    <property type="match status" value="1"/>
</dbReference>